<evidence type="ECO:0000313" key="8">
    <source>
        <dbReference type="EMBL" id="RNA15400.1"/>
    </source>
</evidence>
<reference evidence="8 9" key="1">
    <citation type="journal article" date="2018" name="Sci. Rep.">
        <title>Genomic signatures of local adaptation to the degree of environmental predictability in rotifers.</title>
        <authorList>
            <person name="Franch-Gras L."/>
            <person name="Hahn C."/>
            <person name="Garcia-Roger E.M."/>
            <person name="Carmona M.J."/>
            <person name="Serra M."/>
            <person name="Gomez A."/>
        </authorList>
    </citation>
    <scope>NUCLEOTIDE SEQUENCE [LARGE SCALE GENOMIC DNA]</scope>
    <source>
        <strain evidence="8">HYR1</strain>
    </source>
</reference>
<dbReference type="InterPro" id="IPR035971">
    <property type="entry name" value="CBD_sf"/>
</dbReference>
<name>A0A3M7QVK3_BRAPC</name>
<dbReference type="AlphaFoldDB" id="A0A3M7QVK3"/>
<proteinExistence type="inferred from homology"/>
<evidence type="ECO:0000259" key="7">
    <source>
        <dbReference type="PROSITE" id="PS51164"/>
    </source>
</evidence>
<dbReference type="GO" id="GO:0030248">
    <property type="term" value="F:cellulose binding"/>
    <property type="evidence" value="ECO:0007669"/>
    <property type="project" value="InterPro"/>
</dbReference>
<keyword evidence="2 6" id="KW-0732">Signal</keyword>
<dbReference type="SMART" id="SM00236">
    <property type="entry name" value="fCBD"/>
    <property type="match status" value="1"/>
</dbReference>
<evidence type="ECO:0000256" key="4">
    <source>
        <dbReference type="ARBA" id="ARBA00023295"/>
    </source>
</evidence>
<dbReference type="EMBL" id="REGN01004956">
    <property type="protein sequence ID" value="RNA15400.1"/>
    <property type="molecule type" value="Genomic_DNA"/>
</dbReference>
<keyword evidence="3 5" id="KW-0378">Hydrolase</keyword>
<dbReference type="GO" id="GO:0004553">
    <property type="term" value="F:hydrolase activity, hydrolyzing O-glycosyl compounds"/>
    <property type="evidence" value="ECO:0007669"/>
    <property type="project" value="InterPro"/>
</dbReference>
<accession>A0A3M7QVK3</accession>
<dbReference type="PROSITE" id="PS51164">
    <property type="entry name" value="CBM1_2"/>
    <property type="match status" value="1"/>
</dbReference>
<dbReference type="GO" id="GO:0009251">
    <property type="term" value="P:glucan catabolic process"/>
    <property type="evidence" value="ECO:0007669"/>
    <property type="project" value="TreeGrafter"/>
</dbReference>
<dbReference type="GO" id="GO:0005576">
    <property type="term" value="C:extracellular region"/>
    <property type="evidence" value="ECO:0007669"/>
    <property type="project" value="InterPro"/>
</dbReference>
<dbReference type="InterPro" id="IPR017853">
    <property type="entry name" value="GH"/>
</dbReference>
<evidence type="ECO:0000313" key="9">
    <source>
        <dbReference type="Proteomes" id="UP000276133"/>
    </source>
</evidence>
<dbReference type="InterPro" id="IPR001547">
    <property type="entry name" value="Glyco_hydro_5"/>
</dbReference>
<dbReference type="Gene3D" id="3.20.20.80">
    <property type="entry name" value="Glycosidases"/>
    <property type="match status" value="1"/>
</dbReference>
<feature type="domain" description="CBM1" evidence="7">
    <location>
        <begin position="17"/>
        <end position="53"/>
    </location>
</feature>
<dbReference type="PANTHER" id="PTHR34142:SF1">
    <property type="entry name" value="GLYCOSIDE HYDROLASE FAMILY 5 DOMAIN-CONTAINING PROTEIN"/>
    <property type="match status" value="1"/>
</dbReference>
<dbReference type="Proteomes" id="UP000276133">
    <property type="component" value="Unassembled WGS sequence"/>
</dbReference>
<feature type="signal peptide" evidence="6">
    <location>
        <begin position="1"/>
        <end position="17"/>
    </location>
</feature>
<dbReference type="OrthoDB" id="8185432at2759"/>
<comment type="similarity">
    <text evidence="1 5">Belongs to the glycosyl hydrolase 5 (cellulase A) family.</text>
</comment>
<evidence type="ECO:0000256" key="5">
    <source>
        <dbReference type="RuleBase" id="RU361153"/>
    </source>
</evidence>
<evidence type="ECO:0000256" key="2">
    <source>
        <dbReference type="ARBA" id="ARBA00022729"/>
    </source>
</evidence>
<dbReference type="SUPFAM" id="SSF57180">
    <property type="entry name" value="Cellulose-binding domain"/>
    <property type="match status" value="1"/>
</dbReference>
<sequence length="383" mass="42889">MLRLVIATLVLIQLSNAVVQEWKQCGGSGYTGDMTCASGLTCSFYNDAFWRCERLNYGFSVYGRQIRDCDGKEFLIRGVNSANADWDNYSRFYAKKSLKAISALGANTVRIQWRISLSGGLTINDLENAIKVAIKNKLAVIVQLHDATGSSDPSQVSRLAQWFADHLHVFQRYHRFLIINIANEWSPFGTSAQVWHDAYKNAISIIRNKGWKGILVVDAPAYAQDPNAIISHGQSLVNHDRNNHQNGNVVFSVHAYADWKIGGRYNMDTYVNKLYNTGLAWIFGEFADKHPEHPSCSWVNIDYTKLMTLARDKRIGYLGWSWAGNGNDCGQSLTPLNLVSGDQSQEYTWLKSSINDLTEWGKRLFATPGVGIQATSVKGAFMP</sequence>
<keyword evidence="4 5" id="KW-0326">Glycosidase</keyword>
<gene>
    <name evidence="8" type="ORF">BpHYR1_013887</name>
</gene>
<keyword evidence="9" id="KW-1185">Reference proteome</keyword>
<dbReference type="Pfam" id="PF00734">
    <property type="entry name" value="CBM_1"/>
    <property type="match status" value="1"/>
</dbReference>
<dbReference type="SUPFAM" id="SSF51445">
    <property type="entry name" value="(Trans)glycosidases"/>
    <property type="match status" value="1"/>
</dbReference>
<dbReference type="Pfam" id="PF00150">
    <property type="entry name" value="Cellulase"/>
    <property type="match status" value="1"/>
</dbReference>
<organism evidence="8 9">
    <name type="scientific">Brachionus plicatilis</name>
    <name type="common">Marine rotifer</name>
    <name type="synonym">Brachionus muelleri</name>
    <dbReference type="NCBI Taxonomy" id="10195"/>
    <lineage>
        <taxon>Eukaryota</taxon>
        <taxon>Metazoa</taxon>
        <taxon>Spiralia</taxon>
        <taxon>Gnathifera</taxon>
        <taxon>Rotifera</taxon>
        <taxon>Eurotatoria</taxon>
        <taxon>Monogononta</taxon>
        <taxon>Pseudotrocha</taxon>
        <taxon>Ploima</taxon>
        <taxon>Brachionidae</taxon>
        <taxon>Brachionus</taxon>
    </lineage>
</organism>
<evidence type="ECO:0000256" key="6">
    <source>
        <dbReference type="SAM" id="SignalP"/>
    </source>
</evidence>
<dbReference type="InterPro" id="IPR000254">
    <property type="entry name" value="CBD"/>
</dbReference>
<dbReference type="PANTHER" id="PTHR34142">
    <property type="entry name" value="ENDO-BETA-1,4-GLUCANASE A"/>
    <property type="match status" value="1"/>
</dbReference>
<feature type="chain" id="PRO_5018172641" evidence="6">
    <location>
        <begin position="18"/>
        <end position="383"/>
    </location>
</feature>
<comment type="caution">
    <text evidence="8">The sequence shown here is derived from an EMBL/GenBank/DDBJ whole genome shotgun (WGS) entry which is preliminary data.</text>
</comment>
<protein>
    <submittedName>
        <fullName evidence="8">Mannan endo-1-4-beta-mannosidase (Beta-mannanase) (1-4-beta-D-mannan mannanohydrolase)</fullName>
    </submittedName>
</protein>
<evidence type="ECO:0000256" key="3">
    <source>
        <dbReference type="ARBA" id="ARBA00022801"/>
    </source>
</evidence>
<evidence type="ECO:0000256" key="1">
    <source>
        <dbReference type="ARBA" id="ARBA00005641"/>
    </source>
</evidence>